<gene>
    <name evidence="3" type="ordered locus">Bpet4372</name>
</gene>
<feature type="domain" description="4'-phosphopantetheinyl transferase" evidence="2">
    <location>
        <begin position="82"/>
        <end position="182"/>
    </location>
</feature>
<dbReference type="eggNOG" id="COG2091">
    <property type="taxonomic scope" value="Bacteria"/>
</dbReference>
<proteinExistence type="predicted"/>
<dbReference type="Gene3D" id="3.90.470.20">
    <property type="entry name" value="4'-phosphopantetheinyl transferase domain"/>
    <property type="match status" value="1"/>
</dbReference>
<sequence>MIELCLGTPTWQCRYEPEDLCDADRARLPVARAPRAERDWRVSRAAGSALRRATGAGRNAPLALSHSNGHALAALAPAGWALGVDLERCRSRDVDALAGWVCTAEERRALMAHADAAARLQYFYVLWTLKESLLKAAGLAFPAGMAQVGLAQAGTPAAVLRAPQGQWRAMAWRLPQDWVAAAAWRPEPGTADTHIDADAVHWLQPAPPLQLLGHWRTPLP</sequence>
<accession>A9ICW4</accession>
<protein>
    <submittedName>
        <fullName evidence="3">4'-phosphopantetheinyl transferase</fullName>
        <ecNumber evidence="3">2.7.8.-</ecNumber>
    </submittedName>
</protein>
<evidence type="ECO:0000259" key="2">
    <source>
        <dbReference type="Pfam" id="PF01648"/>
    </source>
</evidence>
<dbReference type="KEGG" id="bpt:Bpet4372"/>
<dbReference type="SUPFAM" id="SSF56214">
    <property type="entry name" value="4'-phosphopantetheinyl transferase"/>
    <property type="match status" value="1"/>
</dbReference>
<dbReference type="GO" id="GO:0008897">
    <property type="term" value="F:holo-[acyl-carrier-protein] synthase activity"/>
    <property type="evidence" value="ECO:0007669"/>
    <property type="project" value="InterPro"/>
</dbReference>
<dbReference type="AlphaFoldDB" id="A9ICW4"/>
<dbReference type="EC" id="2.7.8.-" evidence="3"/>
<organism evidence="3 4">
    <name type="scientific">Bordetella petrii (strain ATCC BAA-461 / DSM 12804 / CCUG 43448 / CIP 107267 / Se-1111R)</name>
    <dbReference type="NCBI Taxonomy" id="340100"/>
    <lineage>
        <taxon>Bacteria</taxon>
        <taxon>Pseudomonadati</taxon>
        <taxon>Pseudomonadota</taxon>
        <taxon>Betaproteobacteria</taxon>
        <taxon>Burkholderiales</taxon>
        <taxon>Alcaligenaceae</taxon>
        <taxon>Bordetella</taxon>
    </lineage>
</organism>
<dbReference type="EMBL" id="AM902716">
    <property type="protein sequence ID" value="CAP44723.1"/>
    <property type="molecule type" value="Genomic_DNA"/>
</dbReference>
<dbReference type="Pfam" id="PF01648">
    <property type="entry name" value="ACPS"/>
    <property type="match status" value="1"/>
</dbReference>
<dbReference type="InterPro" id="IPR008278">
    <property type="entry name" value="4-PPantetheinyl_Trfase_dom"/>
</dbReference>
<dbReference type="GO" id="GO:0000287">
    <property type="term" value="F:magnesium ion binding"/>
    <property type="evidence" value="ECO:0007669"/>
    <property type="project" value="InterPro"/>
</dbReference>
<keyword evidence="4" id="KW-1185">Reference proteome</keyword>
<evidence type="ECO:0000313" key="4">
    <source>
        <dbReference type="Proteomes" id="UP000001225"/>
    </source>
</evidence>
<keyword evidence="1 3" id="KW-0808">Transferase</keyword>
<evidence type="ECO:0000313" key="3">
    <source>
        <dbReference type="EMBL" id="CAP44723.1"/>
    </source>
</evidence>
<dbReference type="Proteomes" id="UP000001225">
    <property type="component" value="Chromosome"/>
</dbReference>
<evidence type="ECO:0000256" key="1">
    <source>
        <dbReference type="ARBA" id="ARBA00022679"/>
    </source>
</evidence>
<name>A9ICW4_BORPD</name>
<dbReference type="STRING" id="94624.Bpet4372"/>
<dbReference type="InterPro" id="IPR037143">
    <property type="entry name" value="4-PPantetheinyl_Trfase_dom_sf"/>
</dbReference>
<reference evidence="3 4" key="1">
    <citation type="journal article" date="2008" name="BMC Genomics">
        <title>The missing link: Bordetella petrii is endowed with both the metabolic versatility of environmental bacteria and virulence traits of pathogenic Bordetellae.</title>
        <authorList>
            <person name="Gross R."/>
            <person name="Guzman C.A."/>
            <person name="Sebaihia M."/>
            <person name="Martins Dos Santos V.A."/>
            <person name="Pieper D.H."/>
            <person name="Koebnik R."/>
            <person name="Lechner M."/>
            <person name="Bartels D."/>
            <person name="Buhrmester J."/>
            <person name="Choudhuri J.V."/>
            <person name="Ebensen T."/>
            <person name="Gaigalat L."/>
            <person name="Herrmann S."/>
            <person name="Khachane A.N."/>
            <person name="Larisch C."/>
            <person name="Link S."/>
            <person name="Linke B."/>
            <person name="Meyer F."/>
            <person name="Mormann S."/>
            <person name="Nakunst D."/>
            <person name="Rueckert C."/>
            <person name="Schneiker-Bekel S."/>
            <person name="Schulze K."/>
            <person name="Vorhoelter F.J."/>
            <person name="Yevsa T."/>
            <person name="Engle J.T."/>
            <person name="Goldman W.E."/>
            <person name="Puehler A."/>
            <person name="Goebel U.B."/>
            <person name="Goesmann A."/>
            <person name="Bloecker H."/>
            <person name="Kaiser O."/>
            <person name="Martinez-Arias R."/>
        </authorList>
    </citation>
    <scope>NUCLEOTIDE SEQUENCE [LARGE SCALE GENOMIC DNA]</scope>
    <source>
        <strain evidence="4">ATCC BAA-461 / DSM 12804 / CCUG 43448 / CIP 107267 / Se-1111R</strain>
    </source>
</reference>